<accession>A0ABP5HT79</accession>
<dbReference type="RefSeq" id="WP_344531403.1">
    <property type="nucleotide sequence ID" value="NZ_BAAAPE010000013.1"/>
</dbReference>
<protein>
    <submittedName>
        <fullName evidence="1">Uncharacterized protein</fullName>
    </submittedName>
</protein>
<dbReference type="EMBL" id="BAAAPE010000013">
    <property type="protein sequence ID" value="GAA2086329.1"/>
    <property type="molecule type" value="Genomic_DNA"/>
</dbReference>
<name>A0ABP5HT79_9ACTN</name>
<comment type="caution">
    <text evidence="1">The sequence shown here is derived from an EMBL/GenBank/DDBJ whole genome shotgun (WGS) entry which is preliminary data.</text>
</comment>
<gene>
    <name evidence="1" type="ORF">GCM10009801_48700</name>
</gene>
<reference evidence="2" key="1">
    <citation type="journal article" date="2019" name="Int. J. Syst. Evol. Microbiol.">
        <title>The Global Catalogue of Microorganisms (GCM) 10K type strain sequencing project: providing services to taxonomists for standard genome sequencing and annotation.</title>
        <authorList>
            <consortium name="The Broad Institute Genomics Platform"/>
            <consortium name="The Broad Institute Genome Sequencing Center for Infectious Disease"/>
            <person name="Wu L."/>
            <person name="Ma J."/>
        </authorList>
    </citation>
    <scope>NUCLEOTIDE SEQUENCE [LARGE SCALE GENOMIC DNA]</scope>
    <source>
        <strain evidence="2">JCM 15478</strain>
    </source>
</reference>
<proteinExistence type="predicted"/>
<keyword evidence="2" id="KW-1185">Reference proteome</keyword>
<evidence type="ECO:0000313" key="2">
    <source>
        <dbReference type="Proteomes" id="UP001500016"/>
    </source>
</evidence>
<organism evidence="1 2">
    <name type="scientific">Streptomyces albiaxialis</name>
    <dbReference type="NCBI Taxonomy" id="329523"/>
    <lineage>
        <taxon>Bacteria</taxon>
        <taxon>Bacillati</taxon>
        <taxon>Actinomycetota</taxon>
        <taxon>Actinomycetes</taxon>
        <taxon>Kitasatosporales</taxon>
        <taxon>Streptomycetaceae</taxon>
        <taxon>Streptomyces</taxon>
    </lineage>
</organism>
<evidence type="ECO:0000313" key="1">
    <source>
        <dbReference type="EMBL" id="GAA2086329.1"/>
    </source>
</evidence>
<dbReference type="Proteomes" id="UP001500016">
    <property type="component" value="Unassembled WGS sequence"/>
</dbReference>
<sequence length="43" mass="4788">MTNFRSSFTLRHMVGEAQKLTEHASVRERIDAVLRLMGGIGGD</sequence>